<gene>
    <name evidence="1" type="ORF">NM208_g2902</name>
</gene>
<sequence length="358" mass="37785">MSLMRAVAQLGQPSNVSVVNIPIPTLIDPTDAIVKINASAICGSDLHTYRRGVGSEEHPFIYGHEAIGHVVQVGDAIQHLSVGDYVVIPSVVDDGHFSIDHLVPSGYGGLANETIGGLQAEYARVPFADNSLITVPINSSTDTKTLYKYLLLSDIFPTGWSSLAFSGFVPGDTVAVFGVGPVGLLAVYSAFLLGASAVYAVDHVQDRLDAAESLGAVPINFKNSDPVEQILIHEPIGIDRAIECVGSEAINATGQIDVTSLMNNLIDVTTPFGGISIMGGFSGGEASFDIGRAFTKGLATVGGLSLPLETASELLPLISAGRVDPSFVVSSTIDIEQAPEYYSRFDRHEETKVVIRFP</sequence>
<name>A0ACC1SR33_9HYPO</name>
<dbReference type="Proteomes" id="UP001148629">
    <property type="component" value="Unassembled WGS sequence"/>
</dbReference>
<comment type="caution">
    <text evidence="1">The sequence shown here is derived from an EMBL/GenBank/DDBJ whole genome shotgun (WGS) entry which is preliminary data.</text>
</comment>
<proteinExistence type="predicted"/>
<accession>A0ACC1SR33</accession>
<dbReference type="EMBL" id="JANRMS010000182">
    <property type="protein sequence ID" value="KAJ3544733.1"/>
    <property type="molecule type" value="Genomic_DNA"/>
</dbReference>
<keyword evidence="2" id="KW-1185">Reference proteome</keyword>
<protein>
    <submittedName>
        <fullName evidence="1">Uncharacterized protein</fullName>
    </submittedName>
</protein>
<evidence type="ECO:0000313" key="2">
    <source>
        <dbReference type="Proteomes" id="UP001148629"/>
    </source>
</evidence>
<reference evidence="1" key="1">
    <citation type="submission" date="2022-08" db="EMBL/GenBank/DDBJ databases">
        <title>Genome Sequence of Fusarium decemcellulare.</title>
        <authorList>
            <person name="Buettner E."/>
        </authorList>
    </citation>
    <scope>NUCLEOTIDE SEQUENCE</scope>
    <source>
        <strain evidence="1">Babe19</strain>
    </source>
</reference>
<organism evidence="1 2">
    <name type="scientific">Fusarium decemcellulare</name>
    <dbReference type="NCBI Taxonomy" id="57161"/>
    <lineage>
        <taxon>Eukaryota</taxon>
        <taxon>Fungi</taxon>
        <taxon>Dikarya</taxon>
        <taxon>Ascomycota</taxon>
        <taxon>Pezizomycotina</taxon>
        <taxon>Sordariomycetes</taxon>
        <taxon>Hypocreomycetidae</taxon>
        <taxon>Hypocreales</taxon>
        <taxon>Nectriaceae</taxon>
        <taxon>Fusarium</taxon>
        <taxon>Fusarium decemcellulare species complex</taxon>
    </lineage>
</organism>
<evidence type="ECO:0000313" key="1">
    <source>
        <dbReference type="EMBL" id="KAJ3544733.1"/>
    </source>
</evidence>